<dbReference type="InterPro" id="IPR013120">
    <property type="entry name" value="FAR_NAD-bd"/>
</dbReference>
<dbReference type="Pfam" id="PF12697">
    <property type="entry name" value="Abhydrolase_6"/>
    <property type="match status" value="1"/>
</dbReference>
<dbReference type="GO" id="GO:0004029">
    <property type="term" value="F:aldehyde dehydrogenase (NAD+) activity"/>
    <property type="evidence" value="ECO:0007669"/>
    <property type="project" value="TreeGrafter"/>
</dbReference>
<evidence type="ECO:0000259" key="2">
    <source>
        <dbReference type="Pfam" id="PF12697"/>
    </source>
</evidence>
<reference evidence="3 4" key="1">
    <citation type="submission" date="2017-04" db="EMBL/GenBank/DDBJ databases">
        <authorList>
            <person name="Afonso C.L."/>
            <person name="Miller P.J."/>
            <person name="Scott M.A."/>
            <person name="Spackman E."/>
            <person name="Goraichik I."/>
            <person name="Dimitrov K.M."/>
            <person name="Suarez D.L."/>
            <person name="Swayne D.E."/>
        </authorList>
    </citation>
    <scope>NUCLEOTIDE SEQUENCE [LARGE SCALE GENOMIC DNA]</scope>
    <source>
        <strain evidence="3 4">N3/975</strain>
    </source>
</reference>
<keyword evidence="4" id="KW-1185">Reference proteome</keyword>
<dbReference type="InterPro" id="IPR036291">
    <property type="entry name" value="NAD(P)-bd_dom_sf"/>
</dbReference>
<dbReference type="PRINTS" id="PR00111">
    <property type="entry name" value="ABHYDROLASE"/>
</dbReference>
<dbReference type="STRING" id="1313296.SAMN05661091_3218"/>
<feature type="domain" description="AB hydrolase-1" evidence="2">
    <location>
        <begin position="418"/>
        <end position="643"/>
    </location>
</feature>
<evidence type="ECO:0000259" key="1">
    <source>
        <dbReference type="Pfam" id="PF07993"/>
    </source>
</evidence>
<dbReference type="GO" id="GO:0005737">
    <property type="term" value="C:cytoplasm"/>
    <property type="evidence" value="ECO:0007669"/>
    <property type="project" value="TreeGrafter"/>
</dbReference>
<name>A0A1X7HGI0_9BACL</name>
<keyword evidence="3" id="KW-0378">Hydrolase</keyword>
<accession>A0A1X7HGI0</accession>
<dbReference type="InterPro" id="IPR051783">
    <property type="entry name" value="NAD(P)-dependent_oxidoreduct"/>
</dbReference>
<dbReference type="Gene3D" id="3.40.50.1820">
    <property type="entry name" value="alpha/beta hydrolase"/>
    <property type="match status" value="1"/>
</dbReference>
<dbReference type="EMBL" id="LT840184">
    <property type="protein sequence ID" value="SMF85937.1"/>
    <property type="molecule type" value="Genomic_DNA"/>
</dbReference>
<dbReference type="Proteomes" id="UP000192940">
    <property type="component" value="Chromosome I"/>
</dbReference>
<dbReference type="InterPro" id="IPR000073">
    <property type="entry name" value="AB_hydrolase_1"/>
</dbReference>
<evidence type="ECO:0000313" key="4">
    <source>
        <dbReference type="Proteomes" id="UP000192940"/>
    </source>
</evidence>
<dbReference type="InterPro" id="IPR029058">
    <property type="entry name" value="AB_hydrolase_fold"/>
</dbReference>
<dbReference type="PANTHER" id="PTHR48079">
    <property type="entry name" value="PROTEIN YEEZ"/>
    <property type="match status" value="1"/>
</dbReference>
<dbReference type="SUPFAM" id="SSF53474">
    <property type="entry name" value="alpha/beta-Hydrolases"/>
    <property type="match status" value="1"/>
</dbReference>
<evidence type="ECO:0000313" key="3">
    <source>
        <dbReference type="EMBL" id="SMF85937.1"/>
    </source>
</evidence>
<dbReference type="RefSeq" id="WP_244562714.1">
    <property type="nucleotide sequence ID" value="NZ_LT840184.1"/>
</dbReference>
<proteinExistence type="predicted"/>
<dbReference type="AlphaFoldDB" id="A0A1X7HGI0"/>
<dbReference type="PANTHER" id="PTHR48079:SF6">
    <property type="entry name" value="NAD(P)-BINDING DOMAIN-CONTAINING PROTEIN-RELATED"/>
    <property type="match status" value="1"/>
</dbReference>
<feature type="domain" description="Thioester reductase (TE)" evidence="1">
    <location>
        <begin position="7"/>
        <end position="239"/>
    </location>
</feature>
<sequence length="650" mass="71105">MAHIFMTGSTGFIGMYALKELAISKENHTINALVRSNAKWEQVCKQMGLGREYAGRINPIIGDLSAPHLGLSASNRALVQTADVIIHAGGPMDILLGEDEARTVFLQAAEEMLGIAEEIHKRKGLRHFIHLVGFKSPFNDDNILSPDSIIAHLEQEPPYERMKFFADLRIRQSAKQAGFPLSVIHPSVVIGSSEHGETVQTGGLGILVKSAARKMMGIVPGGSSHWLPLVHVDHVAAFISALACEALPVNGTYYLLDEKNDSPSMTKLVTGITKELRVGKPVGSISPRVLSKVLGSSIGRKLGIPKESLDFIVKADQAYPLAAAREIQHRYCLAHTVNASIMPATIADLDFRLVHSQVDTDGFMRGKRGPLATLERNGTRYYGSLNEAASEMRSVMDRADDGALNKKQEGSIAAANTIVFVHGTLSSADCLLPLAEQFPESTVCLVDLPGFGRSPYHHGRNVLEGHIESLVEAIRSFDTPVTLVGHSLGGLLAAHAYACVPERIRRLHLLQPVLHRAPKMYRSAFLTEAALRRLSAPGLKKQLMAQSCFTDISDIPPGYVTYVLQELQSPRVRKTTAETLSALTRAESFRLSQDVSLRKDGVTILWGTQDRVYRQPESFRSVRTLEIPAAHNFPISHPVETAEYLQQLGL</sequence>
<dbReference type="GO" id="GO:0016787">
    <property type="term" value="F:hydrolase activity"/>
    <property type="evidence" value="ECO:0007669"/>
    <property type="project" value="UniProtKB-KW"/>
</dbReference>
<dbReference type="SUPFAM" id="SSF51735">
    <property type="entry name" value="NAD(P)-binding Rossmann-fold domains"/>
    <property type="match status" value="1"/>
</dbReference>
<dbReference type="Pfam" id="PF07993">
    <property type="entry name" value="NAD_binding_4"/>
    <property type="match status" value="1"/>
</dbReference>
<protein>
    <submittedName>
        <fullName evidence="3">Alpha/beta hydrolase family protein</fullName>
    </submittedName>
</protein>
<organism evidence="3 4">
    <name type="scientific">Paenibacillus uliginis N3/975</name>
    <dbReference type="NCBI Taxonomy" id="1313296"/>
    <lineage>
        <taxon>Bacteria</taxon>
        <taxon>Bacillati</taxon>
        <taxon>Bacillota</taxon>
        <taxon>Bacilli</taxon>
        <taxon>Bacillales</taxon>
        <taxon>Paenibacillaceae</taxon>
        <taxon>Paenibacillus</taxon>
    </lineage>
</organism>
<gene>
    <name evidence="3" type="ORF">SAMN05661091_3218</name>
</gene>
<dbReference type="Gene3D" id="3.40.50.720">
    <property type="entry name" value="NAD(P)-binding Rossmann-like Domain"/>
    <property type="match status" value="1"/>
</dbReference>